<gene>
    <name evidence="2" type="ORF">CRE_24227</name>
</gene>
<keyword evidence="1" id="KW-0472">Membrane</keyword>
<reference evidence="2" key="1">
    <citation type="submission" date="2007-07" db="EMBL/GenBank/DDBJ databases">
        <title>PCAP assembly of the Caenorhabditis remanei genome.</title>
        <authorList>
            <consortium name="The Caenorhabditis remanei Sequencing Consortium"/>
            <person name="Wilson R.K."/>
        </authorList>
    </citation>
    <scope>NUCLEOTIDE SEQUENCE [LARGE SCALE GENOMIC DNA]</scope>
    <source>
        <strain evidence="2">PB4641</strain>
    </source>
</reference>
<accession>E3NCX0</accession>
<dbReference type="Proteomes" id="UP000008281">
    <property type="component" value="Unassembled WGS sequence"/>
</dbReference>
<evidence type="ECO:0000313" key="2">
    <source>
        <dbReference type="EMBL" id="EFO93406.1"/>
    </source>
</evidence>
<dbReference type="EMBL" id="DS268603">
    <property type="protein sequence ID" value="EFO93406.1"/>
    <property type="molecule type" value="Genomic_DNA"/>
</dbReference>
<feature type="transmembrane region" description="Helical" evidence="1">
    <location>
        <begin position="82"/>
        <end position="105"/>
    </location>
</feature>
<keyword evidence="1" id="KW-1133">Transmembrane helix</keyword>
<organism evidence="3">
    <name type="scientific">Caenorhabditis remanei</name>
    <name type="common">Caenorhabditis vulgaris</name>
    <dbReference type="NCBI Taxonomy" id="31234"/>
    <lineage>
        <taxon>Eukaryota</taxon>
        <taxon>Metazoa</taxon>
        <taxon>Ecdysozoa</taxon>
        <taxon>Nematoda</taxon>
        <taxon>Chromadorea</taxon>
        <taxon>Rhabditida</taxon>
        <taxon>Rhabditina</taxon>
        <taxon>Rhabditomorpha</taxon>
        <taxon>Rhabditoidea</taxon>
        <taxon>Rhabditidae</taxon>
        <taxon>Peloderinae</taxon>
        <taxon>Caenorhabditis</taxon>
    </lineage>
</organism>
<evidence type="ECO:0000313" key="3">
    <source>
        <dbReference type="Proteomes" id="UP000008281"/>
    </source>
</evidence>
<feature type="transmembrane region" description="Helical" evidence="1">
    <location>
        <begin position="55"/>
        <end position="75"/>
    </location>
</feature>
<dbReference type="AlphaFoldDB" id="E3NCX0"/>
<dbReference type="InParanoid" id="E3NCX0"/>
<sequence length="152" mass="16194">MLPLTDQRASYHTTLLKAIQRILQQVLLPTPAQTVDPAANLEISPVTTLETVVNVQLVIALGTVLTAVLVTVLMNPQLKVPVVVPTTFLTSASVVVHAVVLVGAVELSVQTIAGKHFVSASVLEAVTLTAHWIMVLTRTNGNKSSRTKLFSP</sequence>
<protein>
    <submittedName>
        <fullName evidence="2">Uncharacterized protein</fullName>
    </submittedName>
</protein>
<feature type="transmembrane region" description="Helical" evidence="1">
    <location>
        <begin position="117"/>
        <end position="136"/>
    </location>
</feature>
<name>E3NCX0_CAERE</name>
<proteinExistence type="predicted"/>
<evidence type="ECO:0000256" key="1">
    <source>
        <dbReference type="SAM" id="Phobius"/>
    </source>
</evidence>
<dbReference type="HOGENOM" id="CLU_1724025_0_0_1"/>
<keyword evidence="3" id="KW-1185">Reference proteome</keyword>
<keyword evidence="1" id="KW-0812">Transmembrane</keyword>